<dbReference type="Gene3D" id="3.40.190.10">
    <property type="entry name" value="Periplasmic binding protein-like II"/>
    <property type="match status" value="1"/>
</dbReference>
<dbReference type="GO" id="GO:0043190">
    <property type="term" value="C:ATP-binding cassette (ABC) transporter complex"/>
    <property type="evidence" value="ECO:0007669"/>
    <property type="project" value="InterPro"/>
</dbReference>
<dbReference type="CDD" id="cd08503">
    <property type="entry name" value="PBP2_NikA_DppA_OppA_like_17"/>
    <property type="match status" value="1"/>
</dbReference>
<dbReference type="SUPFAM" id="SSF53850">
    <property type="entry name" value="Periplasmic binding protein-like II"/>
    <property type="match status" value="1"/>
</dbReference>
<reference evidence="4 5" key="1">
    <citation type="journal article" date="2010" name="J. Bacteriol.">
        <title>Genome sequences of Pelagibaca bermudensis HTCC2601T and Maritimibacter alkaliphilus HTCC2654T, the type strains of two marine Roseobacter genera.</title>
        <authorList>
            <person name="Thrash J.C."/>
            <person name="Cho J.C."/>
            <person name="Ferriera S."/>
            <person name="Johnson J."/>
            <person name="Vergin K.L."/>
            <person name="Giovannoni S.J."/>
        </authorList>
    </citation>
    <scope>NUCLEOTIDE SEQUENCE [LARGE SCALE GENOMIC DNA]</scope>
    <source>
        <strain evidence="5">DSM 26914 / JCM 13377 / KCTC 12554 / HTCC2601</strain>
    </source>
</reference>
<dbReference type="PIRSF" id="PIRSF002741">
    <property type="entry name" value="MppA"/>
    <property type="match status" value="1"/>
</dbReference>
<organism evidence="4 5">
    <name type="scientific">Salipiger bermudensis (strain DSM 26914 / JCM 13377 / KCTC 12554 / HTCC2601)</name>
    <name type="common">Pelagibaca bermudensis</name>
    <dbReference type="NCBI Taxonomy" id="314265"/>
    <lineage>
        <taxon>Bacteria</taxon>
        <taxon>Pseudomonadati</taxon>
        <taxon>Pseudomonadota</taxon>
        <taxon>Alphaproteobacteria</taxon>
        <taxon>Rhodobacterales</taxon>
        <taxon>Roseobacteraceae</taxon>
        <taxon>Salipiger</taxon>
    </lineage>
</organism>
<dbReference type="RefSeq" id="WP_007800553.1">
    <property type="nucleotide sequence ID" value="NZ_DS022276.1"/>
</dbReference>
<dbReference type="OrthoDB" id="9803988at2"/>
<evidence type="ECO:0000259" key="3">
    <source>
        <dbReference type="PROSITE" id="PS50206"/>
    </source>
</evidence>
<gene>
    <name evidence="4" type="ORF">R2601_25131</name>
</gene>
<sequence>MTKTGEPRATHPAAQLYARELAQGLIGRREFLTRVTGLGLGVGAAYALGGLGTPAQAQEPPQGAGEALPGLRIQMEVRPLKDPRTADWSEITNITRGWLEYLVEYNRDGSVRGMLLEGWDVNDDATEYVLHVRPGVTWTTGEPFTASDVVRLFHYWCDREIEGNSMAGRLTTLVDRETGKLHEGAVTELDPLTVRLALPMPDVALIVGLADYPAAVVHASHDPEEMLSAPVGTGPYLPASLVPGERAVLVRNRDHDWWGDRAEGFGGATLERIEFLDYGTDPAAWLAAAEAGEVDMLYENIGDFIALGDALGWERSQVVTGSTVVLRGNQTALVEGKAPYADQRVRRALQLAIDNAFCLEYGHSDLGVVAENHHVAPVHPDYADVGHTPYDPEAAVALLEEAGMLDFEHDLVTLDDGLTMRTGDAAEALLKDAGIKVTRTVLPGSRFWSEWKSYPLSITEWNHRPLGIQVLALAYRSGESWNETGYANPEFDALVAEALAIADNAARRDVMARIERLLQDDAVIVQPYWRSLYRHYRPGVIGAEMHPSFEIHLYKLGLSQG</sequence>
<dbReference type="Gene3D" id="3.10.105.10">
    <property type="entry name" value="Dipeptide-binding Protein, Domain 3"/>
    <property type="match status" value="1"/>
</dbReference>
<dbReference type="GO" id="GO:0015833">
    <property type="term" value="P:peptide transport"/>
    <property type="evidence" value="ECO:0007669"/>
    <property type="project" value="TreeGrafter"/>
</dbReference>
<dbReference type="InterPro" id="IPR006311">
    <property type="entry name" value="TAT_signal"/>
</dbReference>
<dbReference type="PANTHER" id="PTHR30290:SF83">
    <property type="entry name" value="ABC TRANSPORTER SUBSTRATE-BINDING PROTEIN"/>
    <property type="match status" value="1"/>
</dbReference>
<dbReference type="InterPro" id="IPR001763">
    <property type="entry name" value="Rhodanese-like_dom"/>
</dbReference>
<dbReference type="EMBL" id="AATQ01000016">
    <property type="protein sequence ID" value="EAU46242.1"/>
    <property type="molecule type" value="Genomic_DNA"/>
</dbReference>
<keyword evidence="5" id="KW-1185">Reference proteome</keyword>
<dbReference type="AlphaFoldDB" id="Q0FQ12"/>
<evidence type="ECO:0000256" key="2">
    <source>
        <dbReference type="ARBA" id="ARBA00005695"/>
    </source>
</evidence>
<dbReference type="InterPro" id="IPR039424">
    <property type="entry name" value="SBP_5"/>
</dbReference>
<dbReference type="PROSITE" id="PS50206">
    <property type="entry name" value="RHODANESE_3"/>
    <property type="match status" value="1"/>
</dbReference>
<dbReference type="Proteomes" id="UP000006230">
    <property type="component" value="Unassembled WGS sequence"/>
</dbReference>
<comment type="subcellular location">
    <subcellularLocation>
        <location evidence="1">Periplasm</location>
    </subcellularLocation>
</comment>
<protein>
    <submittedName>
        <fullName evidence="4">Oligopeptide/dipeptide ABC transporter, periplasmic substrate-binding protein</fullName>
    </submittedName>
</protein>
<comment type="similarity">
    <text evidence="2">Belongs to the bacterial solute-binding protein 5 family.</text>
</comment>
<evidence type="ECO:0000313" key="5">
    <source>
        <dbReference type="Proteomes" id="UP000006230"/>
    </source>
</evidence>
<evidence type="ECO:0000313" key="4">
    <source>
        <dbReference type="EMBL" id="EAU46242.1"/>
    </source>
</evidence>
<comment type="caution">
    <text evidence="4">The sequence shown here is derived from an EMBL/GenBank/DDBJ whole genome shotgun (WGS) entry which is preliminary data.</text>
</comment>
<name>Q0FQ12_SALBH</name>
<dbReference type="HOGENOM" id="CLU_017028_7_4_5"/>
<dbReference type="GO" id="GO:0030288">
    <property type="term" value="C:outer membrane-bounded periplasmic space"/>
    <property type="evidence" value="ECO:0007669"/>
    <property type="project" value="UniProtKB-ARBA"/>
</dbReference>
<dbReference type="Pfam" id="PF00496">
    <property type="entry name" value="SBP_bac_5"/>
    <property type="match status" value="1"/>
</dbReference>
<dbReference type="PANTHER" id="PTHR30290">
    <property type="entry name" value="PERIPLASMIC BINDING COMPONENT OF ABC TRANSPORTER"/>
    <property type="match status" value="1"/>
</dbReference>
<dbReference type="GO" id="GO:1904680">
    <property type="term" value="F:peptide transmembrane transporter activity"/>
    <property type="evidence" value="ECO:0007669"/>
    <property type="project" value="TreeGrafter"/>
</dbReference>
<feature type="domain" description="Rhodanese" evidence="3">
    <location>
        <begin position="378"/>
        <end position="460"/>
    </location>
</feature>
<dbReference type="PROSITE" id="PS51318">
    <property type="entry name" value="TAT"/>
    <property type="match status" value="1"/>
</dbReference>
<dbReference type="InterPro" id="IPR000914">
    <property type="entry name" value="SBP_5_dom"/>
</dbReference>
<accession>Q0FQ12</accession>
<dbReference type="STRING" id="314265.R2601_25131"/>
<proteinExistence type="inferred from homology"/>
<dbReference type="InterPro" id="IPR030678">
    <property type="entry name" value="Peptide/Ni-bd"/>
</dbReference>
<evidence type="ECO:0000256" key="1">
    <source>
        <dbReference type="ARBA" id="ARBA00004418"/>
    </source>
</evidence>
<dbReference type="eggNOG" id="COG0747">
    <property type="taxonomic scope" value="Bacteria"/>
</dbReference>